<dbReference type="InterPro" id="IPR036388">
    <property type="entry name" value="WH-like_DNA-bd_sf"/>
</dbReference>
<dbReference type="PROSITE" id="PS50931">
    <property type="entry name" value="HTH_LYSR"/>
    <property type="match status" value="1"/>
</dbReference>
<dbReference type="SUPFAM" id="SSF53850">
    <property type="entry name" value="Periplasmic binding protein-like II"/>
    <property type="match status" value="1"/>
</dbReference>
<dbReference type="RefSeq" id="WP_065990228.1">
    <property type="nucleotide sequence ID" value="NZ_MDEN01000064.1"/>
</dbReference>
<dbReference type="InterPro" id="IPR005119">
    <property type="entry name" value="LysR_subst-bd"/>
</dbReference>
<dbReference type="InterPro" id="IPR036390">
    <property type="entry name" value="WH_DNA-bd_sf"/>
</dbReference>
<organism evidence="6 7">
    <name type="scientific">Pseudomonas graminis</name>
    <dbReference type="NCBI Taxonomy" id="158627"/>
    <lineage>
        <taxon>Bacteria</taxon>
        <taxon>Pseudomonadati</taxon>
        <taxon>Pseudomonadota</taxon>
        <taxon>Gammaproteobacteria</taxon>
        <taxon>Pseudomonadales</taxon>
        <taxon>Pseudomonadaceae</taxon>
        <taxon>Pseudomonas</taxon>
    </lineage>
</organism>
<dbReference type="Proteomes" id="UP000095143">
    <property type="component" value="Unassembled WGS sequence"/>
</dbReference>
<evidence type="ECO:0000256" key="2">
    <source>
        <dbReference type="ARBA" id="ARBA00023015"/>
    </source>
</evidence>
<dbReference type="GO" id="GO:0000976">
    <property type="term" value="F:transcription cis-regulatory region binding"/>
    <property type="evidence" value="ECO:0007669"/>
    <property type="project" value="TreeGrafter"/>
</dbReference>
<dbReference type="Gene3D" id="3.40.190.290">
    <property type="match status" value="1"/>
</dbReference>
<dbReference type="AlphaFoldDB" id="A0A1C2DV61"/>
<feature type="domain" description="HTH lysR-type" evidence="5">
    <location>
        <begin position="1"/>
        <end position="58"/>
    </location>
</feature>
<dbReference type="EMBL" id="MDEN01000064">
    <property type="protein sequence ID" value="OCX18652.1"/>
    <property type="molecule type" value="Genomic_DNA"/>
</dbReference>
<proteinExistence type="inferred from homology"/>
<keyword evidence="4" id="KW-0804">Transcription</keyword>
<evidence type="ECO:0000313" key="6">
    <source>
        <dbReference type="EMBL" id="OCX18652.1"/>
    </source>
</evidence>
<dbReference type="PANTHER" id="PTHR30126:SF40">
    <property type="entry name" value="HTH-TYPE TRANSCRIPTIONAL REGULATOR GLTR"/>
    <property type="match status" value="1"/>
</dbReference>
<dbReference type="Pfam" id="PF03466">
    <property type="entry name" value="LysR_substrate"/>
    <property type="match status" value="1"/>
</dbReference>
<evidence type="ECO:0000256" key="1">
    <source>
        <dbReference type="ARBA" id="ARBA00009437"/>
    </source>
</evidence>
<dbReference type="InterPro" id="IPR000847">
    <property type="entry name" value="LysR_HTH_N"/>
</dbReference>
<protein>
    <submittedName>
        <fullName evidence="6">LysR family transcriptional regulator</fullName>
    </submittedName>
</protein>
<keyword evidence="2" id="KW-0805">Transcription regulation</keyword>
<evidence type="ECO:0000256" key="4">
    <source>
        <dbReference type="ARBA" id="ARBA00023163"/>
    </source>
</evidence>
<accession>A0A1C2DV61</accession>
<comment type="caution">
    <text evidence="6">The sequence shown here is derived from an EMBL/GenBank/DDBJ whole genome shotgun (WGS) entry which is preliminary data.</text>
</comment>
<evidence type="ECO:0000313" key="7">
    <source>
        <dbReference type="Proteomes" id="UP000095143"/>
    </source>
</evidence>
<dbReference type="GO" id="GO:0003700">
    <property type="term" value="F:DNA-binding transcription factor activity"/>
    <property type="evidence" value="ECO:0007669"/>
    <property type="project" value="InterPro"/>
</dbReference>
<keyword evidence="3" id="KW-0238">DNA-binding</keyword>
<dbReference type="PANTHER" id="PTHR30126">
    <property type="entry name" value="HTH-TYPE TRANSCRIPTIONAL REGULATOR"/>
    <property type="match status" value="1"/>
</dbReference>
<dbReference type="Pfam" id="PF00126">
    <property type="entry name" value="HTH_1"/>
    <property type="match status" value="1"/>
</dbReference>
<name>A0A1C2DV61_9PSED</name>
<evidence type="ECO:0000259" key="5">
    <source>
        <dbReference type="PROSITE" id="PS50931"/>
    </source>
</evidence>
<sequence length="292" mass="32010">MELAQIRMFKTVVDTGSIARAAEVLHCVPSNITARIKALEAELGTELFYRQGRGLRISPAGEIFLTYAGKMLSLADEAKRAVHPDAAPSGPLRIGAIESSATARLPRLLARFHARYPQVSLELTTGTGTQLLDATLNQKLDGAIVAIDVKRPRLKRTSMYREDLVLIAAESLGPIRSASDLQGKSIFMWPEGCPYRAALERWLQHDGQTQPIVSIANYGTIVGCVSAGAGVALVPKGVYEQYRKGSGWVGYEFPELTSIDNLFYWHENAEHHPAREAFVEMLRAEFSGISEA</sequence>
<reference evidence="6 7" key="1">
    <citation type="submission" date="2016-08" db="EMBL/GenBank/DDBJ databases">
        <title>Whole genome sequence of Pseudomonas graminis strain UASWS1507, a potential biological control agent for agriculture.</title>
        <authorList>
            <person name="Crovadore J."/>
            <person name="Calmin G."/>
            <person name="Chablais R."/>
            <person name="Cochard B."/>
            <person name="Lefort F."/>
        </authorList>
    </citation>
    <scope>NUCLEOTIDE SEQUENCE [LARGE SCALE GENOMIC DNA]</scope>
    <source>
        <strain evidence="6 7">UASWS1507</strain>
    </source>
</reference>
<dbReference type="OrthoDB" id="464481at2"/>
<dbReference type="FunFam" id="1.10.10.10:FF:000001">
    <property type="entry name" value="LysR family transcriptional regulator"/>
    <property type="match status" value="1"/>
</dbReference>
<evidence type="ECO:0000256" key="3">
    <source>
        <dbReference type="ARBA" id="ARBA00023125"/>
    </source>
</evidence>
<dbReference type="SUPFAM" id="SSF46785">
    <property type="entry name" value="Winged helix' DNA-binding domain"/>
    <property type="match status" value="1"/>
</dbReference>
<dbReference type="Gene3D" id="1.10.10.10">
    <property type="entry name" value="Winged helix-like DNA-binding domain superfamily/Winged helix DNA-binding domain"/>
    <property type="match status" value="1"/>
</dbReference>
<comment type="similarity">
    <text evidence="1">Belongs to the LysR transcriptional regulatory family.</text>
</comment>
<gene>
    <name evidence="6" type="ORF">BBI10_16740</name>
</gene>